<reference evidence="1 2" key="1">
    <citation type="submission" date="2022-10" db="EMBL/GenBank/DDBJ databases">
        <title>The complete genomes of actinobacterial strains from the NBC collection.</title>
        <authorList>
            <person name="Joergensen T.S."/>
            <person name="Alvarez Arevalo M."/>
            <person name="Sterndorff E.B."/>
            <person name="Faurdal D."/>
            <person name="Vuksanovic O."/>
            <person name="Mourched A.-S."/>
            <person name="Charusanti P."/>
            <person name="Shaw S."/>
            <person name="Blin K."/>
            <person name="Weber T."/>
        </authorList>
    </citation>
    <scope>NUCLEOTIDE SEQUENCE [LARGE SCALE GENOMIC DNA]</scope>
    <source>
        <strain evidence="1 2">NBC 01769</strain>
    </source>
</reference>
<gene>
    <name evidence="1" type="ORF">OIE64_20240</name>
</gene>
<organism evidence="1 2">
    <name type="scientific">Streptomyces brevispora</name>
    <dbReference type="NCBI Taxonomy" id="887462"/>
    <lineage>
        <taxon>Bacteria</taxon>
        <taxon>Bacillati</taxon>
        <taxon>Actinomycetota</taxon>
        <taxon>Actinomycetes</taxon>
        <taxon>Kitasatosporales</taxon>
        <taxon>Streptomycetaceae</taxon>
        <taxon>Streptomyces</taxon>
    </lineage>
</organism>
<dbReference type="RefSeq" id="WP_326593865.1">
    <property type="nucleotide sequence ID" value="NZ_CP109114.1"/>
</dbReference>
<evidence type="ECO:0000313" key="1">
    <source>
        <dbReference type="EMBL" id="WSC14938.1"/>
    </source>
</evidence>
<name>A0ABZ1G6P1_9ACTN</name>
<evidence type="ECO:0000313" key="2">
    <source>
        <dbReference type="Proteomes" id="UP001330827"/>
    </source>
</evidence>
<dbReference type="Proteomes" id="UP001330827">
    <property type="component" value="Chromosome"/>
</dbReference>
<sequence>MIISDATDSRQSNPGQAEPAITRATVTTGQIMNLPLGQVLTGLGIRVIESSITDANFYGGVHIGNGRTTILTSPGRDKFVTDCMIRYLVAESLGLDVTLLPKPFEVEFTDFTDRIAEKVARA</sequence>
<keyword evidence="2" id="KW-1185">Reference proteome</keyword>
<dbReference type="EMBL" id="CP109114">
    <property type="protein sequence ID" value="WSC14938.1"/>
    <property type="molecule type" value="Genomic_DNA"/>
</dbReference>
<protein>
    <submittedName>
        <fullName evidence="1">Uncharacterized protein</fullName>
    </submittedName>
</protein>
<accession>A0ABZ1G6P1</accession>
<proteinExistence type="predicted"/>